<dbReference type="InterPro" id="IPR001849">
    <property type="entry name" value="PH_domain"/>
</dbReference>
<protein>
    <recommendedName>
        <fullName evidence="3">Pleckstrin homology domain-containing family A member 8</fullName>
    </recommendedName>
</protein>
<dbReference type="InterPro" id="IPR011993">
    <property type="entry name" value="PH-like_dom_sf"/>
</dbReference>
<dbReference type="FunFam" id="2.30.29.30:FF:000085">
    <property type="entry name" value="Pleckstrin homology domain-containing family A member 8"/>
    <property type="match status" value="1"/>
</dbReference>
<dbReference type="GO" id="GO:0005829">
    <property type="term" value="C:cytosol"/>
    <property type="evidence" value="ECO:0007669"/>
    <property type="project" value="TreeGrafter"/>
</dbReference>
<dbReference type="SMART" id="SM00233">
    <property type="entry name" value="PH"/>
    <property type="match status" value="1"/>
</dbReference>
<dbReference type="GeneTree" id="ENSGT00940000157288"/>
<accession>A0AAQ4QTD2</accession>
<dbReference type="CDD" id="cd01247">
    <property type="entry name" value="PH_FAPP1_FAPP2"/>
    <property type="match status" value="1"/>
</dbReference>
<evidence type="ECO:0000256" key="6">
    <source>
        <dbReference type="ARBA" id="ARBA00023136"/>
    </source>
</evidence>
<dbReference type="FunFam" id="1.10.3520.10:FF:000001">
    <property type="entry name" value="Pleckstrin domain-containing family A member 8"/>
    <property type="match status" value="1"/>
</dbReference>
<organism evidence="9 10">
    <name type="scientific">Gasterosteus aculeatus aculeatus</name>
    <name type="common">three-spined stickleback</name>
    <dbReference type="NCBI Taxonomy" id="481459"/>
    <lineage>
        <taxon>Eukaryota</taxon>
        <taxon>Metazoa</taxon>
        <taxon>Chordata</taxon>
        <taxon>Craniata</taxon>
        <taxon>Vertebrata</taxon>
        <taxon>Euteleostomi</taxon>
        <taxon>Actinopterygii</taxon>
        <taxon>Neopterygii</taxon>
        <taxon>Teleostei</taxon>
        <taxon>Neoteleostei</taxon>
        <taxon>Acanthomorphata</taxon>
        <taxon>Eupercaria</taxon>
        <taxon>Perciformes</taxon>
        <taxon>Cottioidei</taxon>
        <taxon>Gasterosteales</taxon>
        <taxon>Gasterosteidae</taxon>
        <taxon>Gasterosteus</taxon>
    </lineage>
</organism>
<dbReference type="SUPFAM" id="SSF50729">
    <property type="entry name" value="PH domain-like"/>
    <property type="match status" value="1"/>
</dbReference>
<evidence type="ECO:0000313" key="10">
    <source>
        <dbReference type="Proteomes" id="UP000007635"/>
    </source>
</evidence>
<evidence type="ECO:0000256" key="5">
    <source>
        <dbReference type="ARBA" id="ARBA00023034"/>
    </source>
</evidence>
<feature type="compositionally biased region" description="Polar residues" evidence="7">
    <location>
        <begin position="237"/>
        <end position="252"/>
    </location>
</feature>
<dbReference type="Proteomes" id="UP000007635">
    <property type="component" value="Chromosome XX"/>
</dbReference>
<feature type="region of interest" description="Disordered" evidence="7">
    <location>
        <begin position="179"/>
        <end position="200"/>
    </location>
</feature>
<evidence type="ECO:0000259" key="8">
    <source>
        <dbReference type="PROSITE" id="PS50003"/>
    </source>
</evidence>
<sequence>MEGMLHKWTNYISGWQPRWFVLDGGTLSYYDSQEDAWKGCKGSIKISVCEIQVNSSDSTRVDLTIPGEQYFYLRAINAAERQKWLVALGSAKACLTDNRTRREKELQENTEALKTKMSELRLYCDLLLQQVHKIKESDELGDTAETGIDTGNIVKSTCTTFLKTLEECMQIANHTFSTDISTQTPPGSPPVAAVKPQKSDGNLTKTHFPYCLLSRNIYGTCPLCLTDVDATDKQSVQEEVSDPTSYTTQTAPESEHHQQPAERVEGNEADDLKGTKREQLHEGDQSQEEHDNSKREVDAVQAQHQHDAVPDQEEAQHEGGTSGVSPEPEDTEQVETFFSTMSHRFSDIRLDDDNGIPTQEFLDSCYAIVPVLDKLGSTVFAPVKMDFVGNIKKIHQKLMSDPNGYPTLQSIVLYEVQTDVARVRNSATEALLWLGRGLKFLKEFLSELHAGEQNIQGALNNAYGKTLRQYHGWVVRGVFALALRAAPSYQGFAAALVSRQGDELKGGFASGVHRDLGVYLPAMGEQLAILDALYLEYNLESDEVV</sequence>
<reference evidence="9 10" key="1">
    <citation type="journal article" date="2021" name="G3 (Bethesda)">
        <title>Improved contiguity of the threespine stickleback genome using long-read sequencing.</title>
        <authorList>
            <person name="Nath S."/>
            <person name="Shaw D.E."/>
            <person name="White M.A."/>
        </authorList>
    </citation>
    <scope>NUCLEOTIDE SEQUENCE [LARGE SCALE GENOMIC DNA]</scope>
    <source>
        <strain evidence="9 10">Lake Benthic</strain>
    </source>
</reference>
<dbReference type="Pfam" id="PF08718">
    <property type="entry name" value="GLTP"/>
    <property type="match status" value="1"/>
</dbReference>
<proteinExistence type="predicted"/>
<dbReference type="Ensembl" id="ENSGACT00000062814.1">
    <property type="protein sequence ID" value="ENSGACP00000054140.1"/>
    <property type="gene ID" value="ENSGACG00000008123.2"/>
</dbReference>
<evidence type="ECO:0000256" key="1">
    <source>
        <dbReference type="ARBA" id="ARBA00004170"/>
    </source>
</evidence>
<dbReference type="Pfam" id="PF00169">
    <property type="entry name" value="PH"/>
    <property type="match status" value="1"/>
</dbReference>
<feature type="compositionally biased region" description="Basic and acidic residues" evidence="7">
    <location>
        <begin position="253"/>
        <end position="317"/>
    </location>
</feature>
<dbReference type="PANTHER" id="PTHR10219">
    <property type="entry name" value="GLYCOLIPID TRANSFER PROTEIN-RELATED"/>
    <property type="match status" value="1"/>
</dbReference>
<dbReference type="SUPFAM" id="SSF110004">
    <property type="entry name" value="Glycolipid transfer protein, GLTP"/>
    <property type="match status" value="1"/>
</dbReference>
<dbReference type="GO" id="GO:1902387">
    <property type="term" value="F:ceramide 1-phosphate binding"/>
    <property type="evidence" value="ECO:0007669"/>
    <property type="project" value="TreeGrafter"/>
</dbReference>
<keyword evidence="5" id="KW-0333">Golgi apparatus</keyword>
<dbReference type="InterPro" id="IPR014830">
    <property type="entry name" value="Glycolipid_transfer_prot_dom"/>
</dbReference>
<evidence type="ECO:0000256" key="3">
    <source>
        <dbReference type="ARBA" id="ARBA00016588"/>
    </source>
</evidence>
<dbReference type="PROSITE" id="PS50003">
    <property type="entry name" value="PH_DOMAIN"/>
    <property type="match status" value="1"/>
</dbReference>
<evidence type="ECO:0000313" key="9">
    <source>
        <dbReference type="Ensembl" id="ENSGACP00000054140.1"/>
    </source>
</evidence>
<evidence type="ECO:0000256" key="2">
    <source>
        <dbReference type="ARBA" id="ARBA00004198"/>
    </source>
</evidence>
<dbReference type="GO" id="GO:1902388">
    <property type="term" value="F:ceramide 1-phosphate transfer activity"/>
    <property type="evidence" value="ECO:0007669"/>
    <property type="project" value="TreeGrafter"/>
</dbReference>
<evidence type="ECO:0000256" key="4">
    <source>
        <dbReference type="ARBA" id="ARBA00022448"/>
    </source>
</evidence>
<reference evidence="9" key="2">
    <citation type="submission" date="2025-08" db="UniProtKB">
        <authorList>
            <consortium name="Ensembl"/>
        </authorList>
    </citation>
    <scope>IDENTIFICATION</scope>
</reference>
<keyword evidence="4" id="KW-0813">Transport</keyword>
<comment type="subcellular location">
    <subcellularLocation>
        <location evidence="2">Golgi apparatus</location>
        <location evidence="2">trans-Golgi network membrane</location>
    </subcellularLocation>
    <subcellularLocation>
        <location evidence="1">Membrane</location>
        <topology evidence="1">Peripheral membrane protein</topology>
    </subcellularLocation>
</comment>
<name>A0AAQ4QTD2_GASAC</name>
<dbReference type="Gene3D" id="2.30.29.30">
    <property type="entry name" value="Pleckstrin-homology domain (PH domain)/Phosphotyrosine-binding domain (PTB)"/>
    <property type="match status" value="1"/>
</dbReference>
<reference evidence="9" key="3">
    <citation type="submission" date="2025-09" db="UniProtKB">
        <authorList>
            <consortium name="Ensembl"/>
        </authorList>
    </citation>
    <scope>IDENTIFICATION</scope>
</reference>
<evidence type="ECO:0000256" key="7">
    <source>
        <dbReference type="SAM" id="MobiDB-lite"/>
    </source>
</evidence>
<feature type="domain" description="PH" evidence="8">
    <location>
        <begin position="1"/>
        <end position="93"/>
    </location>
</feature>
<feature type="region of interest" description="Disordered" evidence="7">
    <location>
        <begin position="235"/>
        <end position="332"/>
    </location>
</feature>
<dbReference type="GO" id="GO:0016020">
    <property type="term" value="C:membrane"/>
    <property type="evidence" value="ECO:0007669"/>
    <property type="project" value="UniProtKB-SubCell"/>
</dbReference>
<keyword evidence="6" id="KW-0472">Membrane</keyword>
<dbReference type="AlphaFoldDB" id="A0AAQ4QTD2"/>
<dbReference type="PANTHER" id="PTHR10219:SF25">
    <property type="entry name" value="PLECKSTRIN HOMOLOGY DOMAIN-CONTAINING FAMILY A MEMBER 8"/>
    <property type="match status" value="1"/>
</dbReference>
<dbReference type="GO" id="GO:0005794">
    <property type="term" value="C:Golgi apparatus"/>
    <property type="evidence" value="ECO:0007669"/>
    <property type="project" value="UniProtKB-SubCell"/>
</dbReference>
<dbReference type="InterPro" id="IPR036497">
    <property type="entry name" value="GLTP_sf"/>
</dbReference>
<dbReference type="Gene3D" id="1.10.3520.10">
    <property type="entry name" value="Glycolipid transfer protein"/>
    <property type="match status" value="1"/>
</dbReference>
<keyword evidence="10" id="KW-1185">Reference proteome</keyword>